<reference evidence="11 12" key="1">
    <citation type="submission" date="2019-06" db="EMBL/GenBank/DDBJ databases">
        <title>Genome sequence of Rhodobacteraceae bacterium D4M1.</title>
        <authorList>
            <person name="Cao J."/>
        </authorList>
    </citation>
    <scope>NUCLEOTIDE SEQUENCE [LARGE SCALE GENOMIC DNA]</scope>
    <source>
        <strain evidence="11 12">D4M1</strain>
        <plasmid evidence="12">pd4m1b</plasmid>
    </source>
</reference>
<dbReference type="Gene3D" id="1.10.287.1260">
    <property type="match status" value="1"/>
</dbReference>
<dbReference type="SUPFAM" id="SSF82689">
    <property type="entry name" value="Mechanosensitive channel protein MscS (YggB), C-terminal domain"/>
    <property type="match status" value="1"/>
</dbReference>
<dbReference type="InterPro" id="IPR023408">
    <property type="entry name" value="MscS_beta-dom_sf"/>
</dbReference>
<dbReference type="AlphaFoldDB" id="A0A5B8G045"/>
<dbReference type="KEGG" id="ppru:FDP22_21415"/>
<feature type="transmembrane region" description="Helical" evidence="7">
    <location>
        <begin position="280"/>
        <end position="299"/>
    </location>
</feature>
<feature type="transmembrane region" description="Helical" evidence="7">
    <location>
        <begin position="484"/>
        <end position="503"/>
    </location>
</feature>
<keyword evidence="5 7" id="KW-1133">Transmembrane helix</keyword>
<evidence type="ECO:0000313" key="11">
    <source>
        <dbReference type="EMBL" id="QDL94526.1"/>
    </source>
</evidence>
<feature type="transmembrane region" description="Helical" evidence="7">
    <location>
        <begin position="131"/>
        <end position="151"/>
    </location>
</feature>
<accession>A0A5B8G045</accession>
<evidence type="ECO:0000313" key="12">
    <source>
        <dbReference type="Proteomes" id="UP000305888"/>
    </source>
</evidence>
<keyword evidence="11" id="KW-0614">Plasmid</keyword>
<feature type="transmembrane region" description="Helical" evidence="7">
    <location>
        <begin position="236"/>
        <end position="260"/>
    </location>
</feature>
<dbReference type="SUPFAM" id="SSF82861">
    <property type="entry name" value="Mechanosensitive channel protein MscS (YggB), transmembrane region"/>
    <property type="match status" value="1"/>
</dbReference>
<proteinExistence type="inferred from homology"/>
<feature type="transmembrane region" description="Helical" evidence="7">
    <location>
        <begin position="163"/>
        <end position="183"/>
    </location>
</feature>
<dbReference type="Pfam" id="PF21088">
    <property type="entry name" value="MS_channel_1st"/>
    <property type="match status" value="1"/>
</dbReference>
<dbReference type="InterPro" id="IPR049142">
    <property type="entry name" value="MS_channel_1st"/>
</dbReference>
<keyword evidence="3" id="KW-1003">Cell membrane</keyword>
<dbReference type="InterPro" id="IPR045276">
    <property type="entry name" value="YbiO_bact"/>
</dbReference>
<dbReference type="GO" id="GO:0005886">
    <property type="term" value="C:plasma membrane"/>
    <property type="evidence" value="ECO:0007669"/>
    <property type="project" value="UniProtKB-SubCell"/>
</dbReference>
<organism evidence="11 12">
    <name type="scientific">Paroceanicella profunda</name>
    <dbReference type="NCBI Taxonomy" id="2579971"/>
    <lineage>
        <taxon>Bacteria</taxon>
        <taxon>Pseudomonadati</taxon>
        <taxon>Pseudomonadota</taxon>
        <taxon>Alphaproteobacteria</taxon>
        <taxon>Rhodobacterales</taxon>
        <taxon>Paracoccaceae</taxon>
        <taxon>Paroceanicella</taxon>
    </lineage>
</organism>
<evidence type="ECO:0000256" key="1">
    <source>
        <dbReference type="ARBA" id="ARBA00004651"/>
    </source>
</evidence>
<evidence type="ECO:0000259" key="10">
    <source>
        <dbReference type="Pfam" id="PF21088"/>
    </source>
</evidence>
<evidence type="ECO:0000259" key="8">
    <source>
        <dbReference type="Pfam" id="PF00924"/>
    </source>
</evidence>
<feature type="domain" description="Mechanosensitive ion channel MscS" evidence="8">
    <location>
        <begin position="502"/>
        <end position="566"/>
    </location>
</feature>
<dbReference type="InterPro" id="IPR049278">
    <property type="entry name" value="MS_channel_C"/>
</dbReference>
<evidence type="ECO:0000256" key="3">
    <source>
        <dbReference type="ARBA" id="ARBA00022475"/>
    </source>
</evidence>
<feature type="domain" description="Mechanosensitive ion channel transmembrane helices 2/3" evidence="10">
    <location>
        <begin position="460"/>
        <end position="500"/>
    </location>
</feature>
<dbReference type="PANTHER" id="PTHR30460:SF0">
    <property type="entry name" value="MODERATE CONDUCTANCE MECHANOSENSITIVE CHANNEL YBIO"/>
    <property type="match status" value="1"/>
</dbReference>
<evidence type="ECO:0000256" key="7">
    <source>
        <dbReference type="SAM" id="Phobius"/>
    </source>
</evidence>
<dbReference type="SUPFAM" id="SSF50182">
    <property type="entry name" value="Sm-like ribonucleoproteins"/>
    <property type="match status" value="1"/>
</dbReference>
<feature type="transmembrane region" description="Helical" evidence="7">
    <location>
        <begin position="456"/>
        <end position="478"/>
    </location>
</feature>
<dbReference type="Pfam" id="PF00924">
    <property type="entry name" value="MS_channel_2nd"/>
    <property type="match status" value="1"/>
</dbReference>
<dbReference type="PANTHER" id="PTHR30460">
    <property type="entry name" value="MODERATE CONDUCTANCE MECHANOSENSITIVE CHANNEL YBIO"/>
    <property type="match status" value="1"/>
</dbReference>
<dbReference type="Pfam" id="PF21082">
    <property type="entry name" value="MS_channel_3rd"/>
    <property type="match status" value="1"/>
</dbReference>
<dbReference type="InterPro" id="IPR006685">
    <property type="entry name" value="MscS_channel_2nd"/>
</dbReference>
<evidence type="ECO:0000256" key="5">
    <source>
        <dbReference type="ARBA" id="ARBA00022989"/>
    </source>
</evidence>
<keyword evidence="12" id="KW-1185">Reference proteome</keyword>
<feature type="transmembrane region" description="Helical" evidence="7">
    <location>
        <begin position="305"/>
        <end position="328"/>
    </location>
</feature>
<dbReference type="InterPro" id="IPR011014">
    <property type="entry name" value="MscS_channel_TM-2"/>
</dbReference>
<geneLocation type="plasmid" evidence="12">
    <name>pd4m1b</name>
</geneLocation>
<dbReference type="InterPro" id="IPR010920">
    <property type="entry name" value="LSM_dom_sf"/>
</dbReference>
<dbReference type="EMBL" id="CP040820">
    <property type="protein sequence ID" value="QDL94526.1"/>
    <property type="molecule type" value="Genomic_DNA"/>
</dbReference>
<dbReference type="Gene3D" id="2.30.30.60">
    <property type="match status" value="1"/>
</dbReference>
<feature type="transmembrane region" description="Helical" evidence="7">
    <location>
        <begin position="78"/>
        <end position="98"/>
    </location>
</feature>
<evidence type="ECO:0000256" key="4">
    <source>
        <dbReference type="ARBA" id="ARBA00022692"/>
    </source>
</evidence>
<dbReference type="OrthoDB" id="9814206at2"/>
<evidence type="ECO:0000259" key="9">
    <source>
        <dbReference type="Pfam" id="PF21082"/>
    </source>
</evidence>
<sequence>MSGLVDAARKAGLEILVLRPSTAPAPVVPADAAAPAEVDSLTLRLAAGADAMKADLARTPGWLDRMLYHPEPPLQPRWLGIGLIYTAISMGIGGLVGWAGGRRLRAGLVPAAPLPGASLGDRLRFLLGRSLVAVLVMAIVLVVSLLVALLIGARDPGFRDVFLSALEAAITGGLVMITFRAILAPWRPAARVLPFEDAEAQRIFTTLRLTVWTALLLSACAALAARKEAPDGFIDLLRDCASLVVAIGLVRAVFAARFIFVRMAEADLRPVRFWHRRWHVIAAVYLALTVAVTLLARLLNVDVEGLVAAPIIAVLLGLIVKGVGLIFIDHQYADRPVRVVSDVAEAGTPVAPAPPVPHPWRGWALGSLNHLALAAAAVWIISRWNIGLFGPDGRVHAVWTILLMALIGSIGWEAIRTAFDRRLAEEQGTAPGAEDDPESESEIGTGKSRLATLLPLFRNAVLIAILVLVSMVMLSALGVDVGPLFAGAGLIGFAVGFGAQALVRDVFSGVFFLVDDAFRVGEYIETGSAKGTVERISIRSMQLRHQNGPLHTVPFGEISQLTNYSRDWVIMKLPIAARYGTDPEKVRKIVKKLGIALLADPELGPKFIEPLKSQGVLEISDTGLVFRVKFKTRPGDQFVLRKTVFHRISEAFAKEGIEFAGREVRVRVLDEDDRTIPAEDPRAQQAVAAAAGDIATEAAQDAESKR</sequence>
<feature type="transmembrane region" description="Helical" evidence="7">
    <location>
        <begin position="203"/>
        <end position="224"/>
    </location>
</feature>
<keyword evidence="4 7" id="KW-0812">Transmembrane</keyword>
<feature type="domain" description="Mechanosensitive ion channel MscS C-terminal" evidence="9">
    <location>
        <begin position="573"/>
        <end position="659"/>
    </location>
</feature>
<dbReference type="Gene3D" id="3.30.70.100">
    <property type="match status" value="1"/>
</dbReference>
<comment type="subcellular location">
    <subcellularLocation>
        <location evidence="1">Cell membrane</location>
        <topology evidence="1">Multi-pass membrane protein</topology>
    </subcellularLocation>
</comment>
<evidence type="ECO:0000256" key="2">
    <source>
        <dbReference type="ARBA" id="ARBA00008017"/>
    </source>
</evidence>
<dbReference type="Proteomes" id="UP000305888">
    <property type="component" value="Plasmid pD4M1B"/>
</dbReference>
<dbReference type="FunFam" id="2.30.30.60:FF:000001">
    <property type="entry name" value="MscS Mechanosensitive ion channel"/>
    <property type="match status" value="1"/>
</dbReference>
<evidence type="ECO:0000256" key="6">
    <source>
        <dbReference type="ARBA" id="ARBA00023136"/>
    </source>
</evidence>
<protein>
    <submittedName>
        <fullName evidence="11">Mechanosensitive ion channel family protein</fullName>
    </submittedName>
</protein>
<feature type="transmembrane region" description="Helical" evidence="7">
    <location>
        <begin position="396"/>
        <end position="415"/>
    </location>
</feature>
<dbReference type="InterPro" id="IPR011066">
    <property type="entry name" value="MscS_channel_C_sf"/>
</dbReference>
<gene>
    <name evidence="11" type="ORF">FDP22_21415</name>
</gene>
<keyword evidence="6 7" id="KW-0472">Membrane</keyword>
<name>A0A5B8G045_9RHOB</name>
<comment type="similarity">
    <text evidence="2">Belongs to the MscS (TC 1.A.23) family.</text>
</comment>
<dbReference type="GO" id="GO:0008381">
    <property type="term" value="F:mechanosensitive monoatomic ion channel activity"/>
    <property type="evidence" value="ECO:0007669"/>
    <property type="project" value="InterPro"/>
</dbReference>